<dbReference type="Proteomes" id="UP000694941">
    <property type="component" value="Unplaced"/>
</dbReference>
<evidence type="ECO:0000313" key="3">
    <source>
        <dbReference type="Proteomes" id="UP000694941"/>
    </source>
</evidence>
<evidence type="ECO:0000259" key="2">
    <source>
        <dbReference type="Pfam" id="PF24889"/>
    </source>
</evidence>
<protein>
    <submittedName>
        <fullName evidence="4">Mucin-17-like isoform X2</fullName>
    </submittedName>
</protein>
<accession>A0ABM1T076</accession>
<feature type="compositionally biased region" description="Low complexity" evidence="1">
    <location>
        <begin position="249"/>
        <end position="265"/>
    </location>
</feature>
<feature type="region of interest" description="Disordered" evidence="1">
    <location>
        <begin position="217"/>
        <end position="272"/>
    </location>
</feature>
<evidence type="ECO:0000256" key="1">
    <source>
        <dbReference type="SAM" id="MobiDB-lite"/>
    </source>
</evidence>
<feature type="compositionally biased region" description="Basic and acidic residues" evidence="1">
    <location>
        <begin position="1680"/>
        <end position="1694"/>
    </location>
</feature>
<feature type="region of interest" description="Disordered" evidence="1">
    <location>
        <begin position="328"/>
        <end position="356"/>
    </location>
</feature>
<feature type="compositionally biased region" description="Polar residues" evidence="1">
    <location>
        <begin position="217"/>
        <end position="228"/>
    </location>
</feature>
<dbReference type="RefSeq" id="XP_022249282.1">
    <property type="nucleotide sequence ID" value="XM_022393574.1"/>
</dbReference>
<feature type="region of interest" description="Disordered" evidence="1">
    <location>
        <begin position="386"/>
        <end position="412"/>
    </location>
</feature>
<feature type="compositionally biased region" description="Polar residues" evidence="1">
    <location>
        <begin position="334"/>
        <end position="352"/>
    </location>
</feature>
<dbReference type="GeneID" id="106465636"/>
<sequence length="2096" mass="225782">MAPRITVSKFQHRNALLSDRKPGKRHILNRQLLCIKDIRKVYKTRTLSKVRQGRLHMMLGLLKAFPATWTLRVSKLTCHVMHLVNILQKKKLGKRRKTQDRGPRLTVLSVDEGSVVECLLESVKKTVTFKFDIGDVVPEEISNNLVMTQLLAEQHADIFVDQIQDIVSQLKEHPEKIPVVHVSDVQVSTSTSSPIISRRQVIRDHLDLSCSKKFSFDSQEVSSPSTPKTDGDREICAPSHGSPVHKPHPQSVTPSSSSSSPLVVSGHQHSAHPSLTQEAMANTQLIAATSQPQVIPVISRFKVSPVEESCPLLGSTTARLSDTDSVFQEDLPNSDVNQSGRVRDVGNSNVFPSTSTSQLQLTLSESTVTTEDSVLGGSTCSSVFSGLDSGSRTGQTDNSGNSSSASTHQQSQILPHVPDLSSLQQKLAELTSSLAHCTCGTTSTSDTNPTWTVASEATGGQPVSSQHQQHGGQKATAYFMDKTQSTCDGILTESSPVSPQHKVSTAVTSKEENLSVSAAVSQHTGVHISVGIDKEAAKHTNLEQQKHTMHLSEAQTQTTPDCKIIEMGEQSKGWQLVTSSVPAGQLGSLPSQLTSFPCSAVITSHITQPTLVPCSTISVSQLAQPVAVPHSVSVSQLAQQAVVPHSSVSVSQIAQPALVCYSSVPDSHLPQPVVAPNTFSQPSQPVVVFHSTVSDSQLTQPAIFPHSTVSANQLPVLPVVVANSITTSYVTGQAIQPVAVPHPDITSHFPQSGISLSKPVDKVTQPVVFPQSDITRQLGAELLQPPGVSKAVITCDQLDIPLKQAPIIFQSFLPTSQHEDHLIQPAVVQTTSRVSEQDSLTSQMTVVAHSTIAGSELVGQLTQPVSAVSSSSCAPVTSQVKHSSSTEVLDDLTDQQMQVTLSLANLPYNVSSISQANSVKKISKLPLVDSTLVDLNVTRNSFSGVVTSPISPGIPLAVSSFQTLSHPVSRPHVSTARPHVSEIGTVSQLETDASRLSKMETGVSISAVFKERTLSLPSHYTMVSENLTSVTEVLSQTPSGAVEAISIPVGTVSSCAKTLSSMSSNVDMSRKPTVATKLEDLKLELQKLHSVTCASVGMAANIEQGLQAIFAQTVPAQTFTTPAHSQPQVLSHIHSGVSGLQYISAPDTVLTFTQPCTSVSAVPDSFLPSHSQPQTPVTVTESASTSMHHFSEISHGHLSQPVTPHVNSVVLPTFQSDLSSATTVSTYTTLSCSVLKTDSAHAMLPGFPSTEPISLHIAPDQYGSPTTSIPLSVYSIAVANASVSSVPVLPCGHSTSVVSSFVQPPSLPTNFSSENLASQKVQVSALVATGQQSSRVSRFLVTPVKEGLPDNIQLPKTTEMKSYSNSVVSVINTTETITVKSSEPKLRDGNSPVSNSEPAFQYGRFKVKPVVIQDDLSPSTPQSPTDGVDELYNLSVAAPVQDGSSQTSPAGHDSREPGNLQDPKIPSLHAHLPFIRDHRSQSDPAESTNFPYTAIANLTDIVSGNSNLKQLRILSDSSEFLSSSTEHLACESPNPDIKGLLGGYATFPSTELVYNLKQYPTEDKVPRTLEMALAKIMGSTRNGHPHLYNLPTYLQSQESETCMSQRQTDMPAHVTCCFPLAHDTRLMLSPSPTELMPNLPIPLLFKDAQTQTDRVSHRNVAVNTLQKRILTDLSNLHKTKSEQSDKCLKDDRVTRKTGRVTNSSHHSSSVSLEKQVTQITKFHSVSDLSSLSRSHNLSDMSALAHKKNELFGHCLSLGQFLNALASEERQDSDIEEDDARSEYLKVLERQKRERDELRQRHQLELAIFKRLRSRPPSTDDTPVSNLNVNQQTSVEMSHEVGSCAESFQKKPHIKNTQGHLPSRPNTHEHSSHRPTNLSLSSSPGSFHSASSSPVESCQSFLHLSENQSAPVPIVNKNTTICLDYDSVSSCTCRDHLFNSMQYSYHANQPEENLSYPSTKSPPGNLAKSLLNLMECAGPSKTTEPKMTLNQMKQKQLQCGYSESTLPCGSLIKTPLSSPQLSRHVFQKSTSTSVLPNAGSSPRSTTVNCSQCLDSLSHINKPDTQLWSTVSSSSLAATNSSFISPSRAFNAMSMPHC</sequence>
<gene>
    <name evidence="4" type="primary">LOC106465636</name>
</gene>
<name>A0ABM1T076_LIMPO</name>
<organism evidence="3 4">
    <name type="scientific">Limulus polyphemus</name>
    <name type="common">Atlantic horseshoe crab</name>
    <dbReference type="NCBI Taxonomy" id="6850"/>
    <lineage>
        <taxon>Eukaryota</taxon>
        <taxon>Metazoa</taxon>
        <taxon>Ecdysozoa</taxon>
        <taxon>Arthropoda</taxon>
        <taxon>Chelicerata</taxon>
        <taxon>Merostomata</taxon>
        <taxon>Xiphosura</taxon>
        <taxon>Limulidae</taxon>
        <taxon>Limulus</taxon>
    </lineage>
</organism>
<keyword evidence="3" id="KW-1185">Reference proteome</keyword>
<feature type="region of interest" description="Disordered" evidence="1">
    <location>
        <begin position="1440"/>
        <end position="1465"/>
    </location>
</feature>
<feature type="region of interest" description="Disordered" evidence="1">
    <location>
        <begin position="1680"/>
        <end position="1712"/>
    </location>
</feature>
<feature type="domain" description="Serine/threonine-protein kinase WNK CCTL2" evidence="2">
    <location>
        <begin position="102"/>
        <end position="176"/>
    </location>
</feature>
<reference evidence="4" key="1">
    <citation type="submission" date="2025-08" db="UniProtKB">
        <authorList>
            <consortium name="RefSeq"/>
        </authorList>
    </citation>
    <scope>IDENTIFICATION</scope>
    <source>
        <tissue evidence="4">Muscle</tissue>
    </source>
</reference>
<feature type="compositionally biased region" description="Low complexity" evidence="1">
    <location>
        <begin position="1878"/>
        <end position="1890"/>
    </location>
</feature>
<dbReference type="InterPro" id="IPR056865">
    <property type="entry name" value="CCTL2_WNK"/>
</dbReference>
<evidence type="ECO:0000313" key="4">
    <source>
        <dbReference type="RefSeq" id="XP_022249282.1"/>
    </source>
</evidence>
<feature type="region of interest" description="Disordered" evidence="1">
    <location>
        <begin position="1853"/>
        <end position="1890"/>
    </location>
</feature>
<proteinExistence type="predicted"/>
<dbReference type="Pfam" id="PF24889">
    <property type="entry name" value="CCTL2_WNK"/>
    <property type="match status" value="1"/>
</dbReference>
<dbReference type="Gene3D" id="3.10.20.90">
    <property type="entry name" value="Phosphatidylinositol 3-kinase Catalytic Subunit, Chain A, domain 1"/>
    <property type="match status" value="1"/>
</dbReference>